<reference evidence="2" key="1">
    <citation type="journal article" date="2023" name="Front. Plant Sci.">
        <title>Chromosomal-level genome assembly of Melastoma candidum provides insights into trichome evolution.</title>
        <authorList>
            <person name="Zhong Y."/>
            <person name="Wu W."/>
            <person name="Sun C."/>
            <person name="Zou P."/>
            <person name="Liu Y."/>
            <person name="Dai S."/>
            <person name="Zhou R."/>
        </authorList>
    </citation>
    <scope>NUCLEOTIDE SEQUENCE [LARGE SCALE GENOMIC DNA]</scope>
</reference>
<accession>A0ACB9RD81</accession>
<sequence length="470" mass="52058">MGSSHSIQDAREVEDEEEDDDDDQEPDEEDDDLGRPDGLVPSERADLSKTLLVKKVLEQEPEILPCHASASPLSPQLSSLGTPRMGPSIKVWDPYNVLSPMPPPMPPPPSMIPNAFVGNYPGNGMMEEDRDQRGSGGDRVVEVYLVSEGESEVGVRRGEVVVGGSRWKDAELTGNGKRQARALAVLLSSRGVRFGRVFSSPVERAKEMAGLICREMNFSEDQIQLSEALADMSQGIWEGCSLSEIYTPEILGLMDRLQPDFAAPSGESLREVEFRIIQFLNRTVLGLPEKLQPSDHPSQQNLHSLSNLARHRPNFPKKKSGKSRLQFVTYTGDHPDMEDDNSPQDACGSEYSLNGRSSDGASSSVGIFTHSLPIKCVVTGLLGCSPAMANRISIDDSSVTVLQHSWTTGWQIKRLCRSLVRGDYSPRDFCFALRLLLRLNSQGLEQARFPRFQPSAPIYTFLKFDCRFKF</sequence>
<dbReference type="Proteomes" id="UP001057402">
    <property type="component" value="Chromosome 4"/>
</dbReference>
<comment type="caution">
    <text evidence="1">The sequence shown here is derived from an EMBL/GenBank/DDBJ whole genome shotgun (WGS) entry which is preliminary data.</text>
</comment>
<gene>
    <name evidence="1" type="ORF">MLD38_013281</name>
</gene>
<dbReference type="EMBL" id="CM042883">
    <property type="protein sequence ID" value="KAI4375408.1"/>
    <property type="molecule type" value="Genomic_DNA"/>
</dbReference>
<protein>
    <submittedName>
        <fullName evidence="1">Uncharacterized protein</fullName>
    </submittedName>
</protein>
<proteinExistence type="predicted"/>
<keyword evidence="2" id="KW-1185">Reference proteome</keyword>
<organism evidence="1 2">
    <name type="scientific">Melastoma candidum</name>
    <dbReference type="NCBI Taxonomy" id="119954"/>
    <lineage>
        <taxon>Eukaryota</taxon>
        <taxon>Viridiplantae</taxon>
        <taxon>Streptophyta</taxon>
        <taxon>Embryophyta</taxon>
        <taxon>Tracheophyta</taxon>
        <taxon>Spermatophyta</taxon>
        <taxon>Magnoliopsida</taxon>
        <taxon>eudicotyledons</taxon>
        <taxon>Gunneridae</taxon>
        <taxon>Pentapetalae</taxon>
        <taxon>rosids</taxon>
        <taxon>malvids</taxon>
        <taxon>Myrtales</taxon>
        <taxon>Melastomataceae</taxon>
        <taxon>Melastomatoideae</taxon>
        <taxon>Melastomateae</taxon>
        <taxon>Melastoma</taxon>
    </lineage>
</organism>
<evidence type="ECO:0000313" key="1">
    <source>
        <dbReference type="EMBL" id="KAI4375408.1"/>
    </source>
</evidence>
<name>A0ACB9RD81_9MYRT</name>
<evidence type="ECO:0000313" key="2">
    <source>
        <dbReference type="Proteomes" id="UP001057402"/>
    </source>
</evidence>